<evidence type="ECO:0008006" key="9">
    <source>
        <dbReference type="Google" id="ProtNLM"/>
    </source>
</evidence>
<dbReference type="InterPro" id="IPR044913">
    <property type="entry name" value="P_trefoil_dom_sf"/>
</dbReference>
<comment type="caution">
    <text evidence="7">The sequence shown here is derived from an EMBL/GenBank/DDBJ whole genome shotgun (WGS) entry which is preliminary data.</text>
</comment>
<evidence type="ECO:0000256" key="4">
    <source>
        <dbReference type="SAM" id="Phobius"/>
    </source>
</evidence>
<gene>
    <name evidence="7" type="ORF">CLODIP_2_CD06096</name>
</gene>
<keyword evidence="4" id="KW-0812">Transmembrane</keyword>
<feature type="domain" description="Glycoside hydrolase family 31 TIM barrel" evidence="5">
    <location>
        <begin position="363"/>
        <end position="706"/>
    </location>
</feature>
<feature type="transmembrane region" description="Helical" evidence="4">
    <location>
        <begin position="71"/>
        <end position="93"/>
    </location>
</feature>
<dbReference type="PANTHER" id="PTHR22762:SF167">
    <property type="entry name" value="LYSOSOMAL ALPHA-GLUCOSIDASE-LIKE PROTEIN"/>
    <property type="match status" value="1"/>
</dbReference>
<dbReference type="GO" id="GO:0005975">
    <property type="term" value="P:carbohydrate metabolic process"/>
    <property type="evidence" value="ECO:0007669"/>
    <property type="project" value="InterPro"/>
</dbReference>
<keyword evidence="4" id="KW-1133">Transmembrane helix</keyword>
<dbReference type="SUPFAM" id="SSF51011">
    <property type="entry name" value="Glycosyl hydrolase domain"/>
    <property type="match status" value="1"/>
</dbReference>
<keyword evidence="3" id="KW-0378">Hydrolase</keyword>
<reference evidence="7 8" key="1">
    <citation type="submission" date="2020-04" db="EMBL/GenBank/DDBJ databases">
        <authorList>
            <person name="Alioto T."/>
            <person name="Alioto T."/>
            <person name="Gomez Garrido J."/>
        </authorList>
    </citation>
    <scope>NUCLEOTIDE SEQUENCE [LARGE SCALE GENOMIC DNA]</scope>
</reference>
<dbReference type="Gene3D" id="3.20.20.80">
    <property type="entry name" value="Glycosidases"/>
    <property type="match status" value="1"/>
</dbReference>
<dbReference type="EMBL" id="CADEPI010000020">
    <property type="protein sequence ID" value="CAB3365292.1"/>
    <property type="molecule type" value="Genomic_DNA"/>
</dbReference>
<name>A0A8S1C7U8_9INSE</name>
<keyword evidence="2" id="KW-1015">Disulfide bond</keyword>
<evidence type="ECO:0000259" key="5">
    <source>
        <dbReference type="Pfam" id="PF01055"/>
    </source>
</evidence>
<dbReference type="GO" id="GO:0006491">
    <property type="term" value="P:N-glycan processing"/>
    <property type="evidence" value="ECO:0007669"/>
    <property type="project" value="TreeGrafter"/>
</dbReference>
<comment type="similarity">
    <text evidence="1 3">Belongs to the glycosyl hydrolase 31 family.</text>
</comment>
<keyword evidence="8" id="KW-1185">Reference proteome</keyword>
<dbReference type="Pfam" id="PF01055">
    <property type="entry name" value="Glyco_hydro_31_2nd"/>
    <property type="match status" value="1"/>
</dbReference>
<sequence>MAKKGQKMSVGSSLQDVHLRYPQKAKHLKQLESSTNLADDFYMDDEDDPAYGNKVGPTVWDHILLNRPAKVIFALLIAVFVVPPLLYGLMYGLGKDPEPFGSCVVRNFYWSECMPGKQPSRQECLAAGCCWNELEESLNFCHHSLPARQNYQNKTGSTQLVARLERSPFGAEPLTLSINIAALNTSHVLVQLIAEGSASDSIHESRVELDETDIKIDLTEGEAFFVELKRRTSNETLFFTGNGPLIATQGFWEWSLQFPHDALLLGSGSTSRGSLRLTSGSATLYQGLGTKANGRPFILCVTQSGKSHGVLFEAPGAIEVVARPSNLISIRSTAGAEYLNVHTFVGNSPAEVFEALTAHIGLPTLPPYWSLGLHVCRDTARNGTNEDALNFKNEATRLDFPYDSDCVDDSALGNVSYVVEGNRVDKLKTVVTELKNSKRHFLLSLYAQVSERTTAFEEGQDIFLVGTNGTYLGQHRDETVAYPDFENPNVTKWLDTHMSAMLANIQDVLPSGLILSDNWPLNEDATQGDGNETLEYVPQGLDSLSNGTVLWSASGVRRHQSVHNQYGSLFTTLAKDILEQISGPSDKRLPVLGSSNWLGGNTNGWLGEEQQADWQGLKSALLSVMEAGISGEPFSGGGPICGSSGVWSDSLCTRWSLLALTTFPLTRFHHRWGSTARDPTALDETSGRIVARAVRLRYQLMPYLYTWLHRASLSGMPLVRPMAVEFPTDNSTWTLEEQFMVGPSLMAAPVFEPAAVSLTIYLPRSTESWFHLLGGERVQADVNGTGHVTLYAPENELILLIKEGHIIALQGVNTSSAMSRAESRQIIVALECGGANSSECTAEGTLSLDDGVSNDLSFDTIQFSANQTSLVISYSGDLQICSLGGTENMVSTVIDTISIYGVPGNVTNASNLQVDDVIDLEAKFFVDTEEGKVRISSISVDWCSSQSNEMTVSWEIE</sequence>
<dbReference type="SUPFAM" id="SSF51445">
    <property type="entry name" value="(Trans)glycosidases"/>
    <property type="match status" value="1"/>
</dbReference>
<dbReference type="InterPro" id="IPR017853">
    <property type="entry name" value="GH"/>
</dbReference>
<evidence type="ECO:0000256" key="3">
    <source>
        <dbReference type="RuleBase" id="RU361185"/>
    </source>
</evidence>
<organism evidence="7 8">
    <name type="scientific">Cloeon dipterum</name>
    <dbReference type="NCBI Taxonomy" id="197152"/>
    <lineage>
        <taxon>Eukaryota</taxon>
        <taxon>Metazoa</taxon>
        <taxon>Ecdysozoa</taxon>
        <taxon>Arthropoda</taxon>
        <taxon>Hexapoda</taxon>
        <taxon>Insecta</taxon>
        <taxon>Pterygota</taxon>
        <taxon>Palaeoptera</taxon>
        <taxon>Ephemeroptera</taxon>
        <taxon>Pisciforma</taxon>
        <taxon>Baetidae</taxon>
        <taxon>Cloeon</taxon>
    </lineage>
</organism>
<feature type="domain" description="Glycosyl hydrolase family 31 C-terminal" evidence="6">
    <location>
        <begin position="715"/>
        <end position="807"/>
    </location>
</feature>
<dbReference type="OrthoDB" id="5839090at2759"/>
<protein>
    <recommendedName>
        <fullName evidence="9">P-type domain-containing protein</fullName>
    </recommendedName>
</protein>
<dbReference type="InterPro" id="IPR048395">
    <property type="entry name" value="Glyco_hydro_31_C"/>
</dbReference>
<dbReference type="Gene3D" id="2.60.40.1180">
    <property type="entry name" value="Golgi alpha-mannosidase II"/>
    <property type="match status" value="2"/>
</dbReference>
<keyword evidence="3" id="KW-0326">Glycosidase</keyword>
<evidence type="ECO:0000313" key="8">
    <source>
        <dbReference type="Proteomes" id="UP000494165"/>
    </source>
</evidence>
<evidence type="ECO:0000313" key="7">
    <source>
        <dbReference type="EMBL" id="CAB3365292.1"/>
    </source>
</evidence>
<dbReference type="Proteomes" id="UP000494165">
    <property type="component" value="Unassembled WGS sequence"/>
</dbReference>
<keyword evidence="4" id="KW-0472">Membrane</keyword>
<dbReference type="GO" id="GO:0090599">
    <property type="term" value="F:alpha-glucosidase activity"/>
    <property type="evidence" value="ECO:0007669"/>
    <property type="project" value="TreeGrafter"/>
</dbReference>
<accession>A0A8S1C7U8</accession>
<dbReference type="AlphaFoldDB" id="A0A8S1C7U8"/>
<evidence type="ECO:0000259" key="6">
    <source>
        <dbReference type="Pfam" id="PF21365"/>
    </source>
</evidence>
<dbReference type="PANTHER" id="PTHR22762">
    <property type="entry name" value="ALPHA-GLUCOSIDASE"/>
    <property type="match status" value="1"/>
</dbReference>
<proteinExistence type="inferred from homology"/>
<evidence type="ECO:0000256" key="1">
    <source>
        <dbReference type="ARBA" id="ARBA00007806"/>
    </source>
</evidence>
<evidence type="ECO:0000256" key="2">
    <source>
        <dbReference type="ARBA" id="ARBA00023157"/>
    </source>
</evidence>
<dbReference type="InterPro" id="IPR013780">
    <property type="entry name" value="Glyco_hydro_b"/>
</dbReference>
<dbReference type="SUPFAM" id="SSF57492">
    <property type="entry name" value="Trefoil"/>
    <property type="match status" value="1"/>
</dbReference>
<dbReference type="InterPro" id="IPR000322">
    <property type="entry name" value="Glyco_hydro_31_TIM"/>
</dbReference>
<dbReference type="Gene3D" id="2.60.40.1760">
    <property type="entry name" value="glycosyl hydrolase (family 31)"/>
    <property type="match status" value="1"/>
</dbReference>
<dbReference type="Pfam" id="PF21365">
    <property type="entry name" value="Glyco_hydro_31_3rd"/>
    <property type="match status" value="1"/>
</dbReference>